<feature type="non-terminal residue" evidence="2">
    <location>
        <position position="1"/>
    </location>
</feature>
<gene>
    <name evidence="2" type="ORF">S06H3_41348</name>
</gene>
<proteinExistence type="predicted"/>
<dbReference type="CDD" id="cd02440">
    <property type="entry name" value="AdoMet_MTases"/>
    <property type="match status" value="1"/>
</dbReference>
<dbReference type="PANTHER" id="PTHR43861:SF1">
    <property type="entry name" value="TRANS-ACONITATE 2-METHYLTRANSFERASE"/>
    <property type="match status" value="1"/>
</dbReference>
<accession>X1PQ41</accession>
<protein>
    <recommendedName>
        <fullName evidence="1">Methyltransferase type 11 domain-containing protein</fullName>
    </recommendedName>
</protein>
<dbReference type="SUPFAM" id="SSF53335">
    <property type="entry name" value="S-adenosyl-L-methionine-dependent methyltransferases"/>
    <property type="match status" value="1"/>
</dbReference>
<dbReference type="EMBL" id="BARV01025471">
    <property type="protein sequence ID" value="GAI44636.1"/>
    <property type="molecule type" value="Genomic_DNA"/>
</dbReference>
<name>X1PQ41_9ZZZZ</name>
<dbReference type="AlphaFoldDB" id="X1PQ41"/>
<dbReference type="Pfam" id="PF08241">
    <property type="entry name" value="Methyltransf_11"/>
    <property type="match status" value="1"/>
</dbReference>
<evidence type="ECO:0000313" key="2">
    <source>
        <dbReference type="EMBL" id="GAI44636.1"/>
    </source>
</evidence>
<dbReference type="InterPro" id="IPR013216">
    <property type="entry name" value="Methyltransf_11"/>
</dbReference>
<dbReference type="Gene3D" id="3.40.50.150">
    <property type="entry name" value="Vaccinia Virus protein VP39"/>
    <property type="match status" value="1"/>
</dbReference>
<organism evidence="2">
    <name type="scientific">marine sediment metagenome</name>
    <dbReference type="NCBI Taxonomy" id="412755"/>
    <lineage>
        <taxon>unclassified sequences</taxon>
        <taxon>metagenomes</taxon>
        <taxon>ecological metagenomes</taxon>
    </lineage>
</organism>
<feature type="domain" description="Methyltransferase type 11" evidence="1">
    <location>
        <begin position="24"/>
        <end position="115"/>
    </location>
</feature>
<dbReference type="GO" id="GO:0008757">
    <property type="term" value="F:S-adenosylmethionine-dependent methyltransferase activity"/>
    <property type="evidence" value="ECO:0007669"/>
    <property type="project" value="InterPro"/>
</dbReference>
<evidence type="ECO:0000259" key="1">
    <source>
        <dbReference type="Pfam" id="PF08241"/>
    </source>
</evidence>
<dbReference type="InterPro" id="IPR029063">
    <property type="entry name" value="SAM-dependent_MTases_sf"/>
</dbReference>
<reference evidence="2" key="1">
    <citation type="journal article" date="2014" name="Front. Microbiol.">
        <title>High frequency of phylogenetically diverse reductive dehalogenase-homologous genes in deep subseafloor sedimentary metagenomes.</title>
        <authorList>
            <person name="Kawai M."/>
            <person name="Futagami T."/>
            <person name="Toyoda A."/>
            <person name="Takaki Y."/>
            <person name="Nishi S."/>
            <person name="Hori S."/>
            <person name="Arai W."/>
            <person name="Tsubouchi T."/>
            <person name="Morono Y."/>
            <person name="Uchiyama I."/>
            <person name="Ito T."/>
            <person name="Fujiyama A."/>
            <person name="Inagaki F."/>
            <person name="Takami H."/>
        </authorList>
    </citation>
    <scope>NUCLEOTIDE SEQUENCE</scope>
    <source>
        <strain evidence="2">Expedition CK06-06</strain>
    </source>
</reference>
<sequence>SSRNYKSYRTFLKYLKVVKGKRLLDVSCGTGKLLRVAEEHGLITFGIDLSEKAIEKAKEFANNSKIDVGNAEDLPYPDRYFDYITNLGSLEHYLNPDSALSEMLRVLKDDGKLCIMVPNSYYLFDIIHVLKYGCRKSKTGQIQEKLAPKGEWIEIIKNKNFEVLEIYRDREPIDISWRKVFSNMNLKHIFDKIMEKLLQNYMPLNLGYQFIFICKKRN</sequence>
<dbReference type="PANTHER" id="PTHR43861">
    <property type="entry name" value="TRANS-ACONITATE 2-METHYLTRANSFERASE-RELATED"/>
    <property type="match status" value="1"/>
</dbReference>
<comment type="caution">
    <text evidence="2">The sequence shown here is derived from an EMBL/GenBank/DDBJ whole genome shotgun (WGS) entry which is preliminary data.</text>
</comment>